<evidence type="ECO:0000313" key="3">
    <source>
        <dbReference type="Proteomes" id="UP000694380"/>
    </source>
</evidence>
<feature type="region of interest" description="Disordered" evidence="1">
    <location>
        <begin position="23"/>
        <end position="49"/>
    </location>
</feature>
<evidence type="ECO:0000256" key="1">
    <source>
        <dbReference type="SAM" id="MobiDB-lite"/>
    </source>
</evidence>
<feature type="compositionally biased region" description="Pro residues" evidence="1">
    <location>
        <begin position="30"/>
        <end position="41"/>
    </location>
</feature>
<organism evidence="2 3">
    <name type="scientific">Chrysemys picta bellii</name>
    <name type="common">Western painted turtle</name>
    <name type="synonym">Emys bellii</name>
    <dbReference type="NCBI Taxonomy" id="8478"/>
    <lineage>
        <taxon>Eukaryota</taxon>
        <taxon>Metazoa</taxon>
        <taxon>Chordata</taxon>
        <taxon>Craniata</taxon>
        <taxon>Vertebrata</taxon>
        <taxon>Euteleostomi</taxon>
        <taxon>Archelosauria</taxon>
        <taxon>Testudinata</taxon>
        <taxon>Testudines</taxon>
        <taxon>Cryptodira</taxon>
        <taxon>Durocryptodira</taxon>
        <taxon>Testudinoidea</taxon>
        <taxon>Emydidae</taxon>
        <taxon>Chrysemys</taxon>
    </lineage>
</organism>
<accession>A0A8C3FB62</accession>
<dbReference type="AlphaFoldDB" id="A0A8C3FB62"/>
<reference evidence="2" key="3">
    <citation type="submission" date="2025-09" db="UniProtKB">
        <authorList>
            <consortium name="Ensembl"/>
        </authorList>
    </citation>
    <scope>IDENTIFICATION</scope>
</reference>
<feature type="compositionally biased region" description="Basic and acidic residues" evidence="1">
    <location>
        <begin position="141"/>
        <end position="152"/>
    </location>
</feature>
<sequence>MPGQLRPEDCQPPAVWSCQPRGLRAAGFSPRPPASGRPATPPGGASRRNCCGRRWRTSATAQPMHLFSPQISQLDNCPDFFLFLCGLLGPLLKTFERAAAFLVESGCPELGMTPQCIHQCVFSKEGICEGNPAFPVPPQPGRRERPKGQTST</sequence>
<proteinExistence type="predicted"/>
<evidence type="ECO:0000313" key="2">
    <source>
        <dbReference type="Ensembl" id="ENSCPBP00000006063.1"/>
    </source>
</evidence>
<reference evidence="2" key="2">
    <citation type="submission" date="2025-08" db="UniProtKB">
        <authorList>
            <consortium name="Ensembl"/>
        </authorList>
    </citation>
    <scope>IDENTIFICATION</scope>
</reference>
<keyword evidence="3" id="KW-1185">Reference proteome</keyword>
<reference evidence="2" key="1">
    <citation type="journal article" date="2015" name="Genome Biol. Evol.">
        <title>Physical Mapping and Refinement of the Painted Turtle Genome (Chrysemys picta) Inform Amniote Genome Evolution and Challenge Turtle-Bird Chromosomal Conservation.</title>
        <authorList>
            <person name="Badenhorst D."/>
            <person name="Hillier L.W."/>
            <person name="Literman R."/>
            <person name="Montiel E.E."/>
            <person name="Radhakrishnan S."/>
            <person name="Shen Y."/>
            <person name="Minx P."/>
            <person name="Janes D.E."/>
            <person name="Warren W.C."/>
            <person name="Edwards S.V."/>
            <person name="Valenzuela N."/>
        </authorList>
    </citation>
    <scope>NUCLEOTIDE SEQUENCE [LARGE SCALE GENOMIC DNA]</scope>
</reference>
<name>A0A8C3FB62_CHRPI</name>
<feature type="region of interest" description="Disordered" evidence="1">
    <location>
        <begin position="132"/>
        <end position="152"/>
    </location>
</feature>
<dbReference type="Ensembl" id="ENSCPBT00000007346.1">
    <property type="protein sequence ID" value="ENSCPBP00000006063.1"/>
    <property type="gene ID" value="ENSCPBG00000004843.1"/>
</dbReference>
<protein>
    <submittedName>
        <fullName evidence="2">Uncharacterized protein</fullName>
    </submittedName>
</protein>
<dbReference type="Proteomes" id="UP000694380">
    <property type="component" value="Chromosome 2"/>
</dbReference>